<dbReference type="InterPro" id="IPR000719">
    <property type="entry name" value="Prot_kinase_dom"/>
</dbReference>
<evidence type="ECO:0000256" key="6">
    <source>
        <dbReference type="PROSITE-ProRule" id="PRU10141"/>
    </source>
</evidence>
<keyword evidence="10" id="KW-1185">Reference proteome</keyword>
<dbReference type="PANTHER" id="PTHR43289:SF6">
    <property type="entry name" value="SERINE_THREONINE-PROTEIN KINASE NEKL-3"/>
    <property type="match status" value="1"/>
</dbReference>
<proteinExistence type="predicted"/>
<evidence type="ECO:0000313" key="10">
    <source>
        <dbReference type="Proteomes" id="UP000217289"/>
    </source>
</evidence>
<dbReference type="InterPro" id="IPR019734">
    <property type="entry name" value="TPR_rpt"/>
</dbReference>
<gene>
    <name evidence="9" type="ORF">MEBOL_004484</name>
</gene>
<evidence type="ECO:0000256" key="3">
    <source>
        <dbReference type="ARBA" id="ARBA00022777"/>
    </source>
</evidence>
<keyword evidence="1" id="KW-0808">Transferase</keyword>
<feature type="repeat" description="TPR" evidence="5">
    <location>
        <begin position="784"/>
        <end position="817"/>
    </location>
</feature>
<dbReference type="PROSITE" id="PS00108">
    <property type="entry name" value="PROTEIN_KINASE_ST"/>
    <property type="match status" value="1"/>
</dbReference>
<name>A0A250IIM1_9BACT</name>
<evidence type="ECO:0000256" key="4">
    <source>
        <dbReference type="ARBA" id="ARBA00022840"/>
    </source>
</evidence>
<evidence type="ECO:0000256" key="5">
    <source>
        <dbReference type="PROSITE-ProRule" id="PRU00339"/>
    </source>
</evidence>
<evidence type="ECO:0000256" key="2">
    <source>
        <dbReference type="ARBA" id="ARBA00022741"/>
    </source>
</evidence>
<keyword evidence="2 6" id="KW-0547">Nucleotide-binding</keyword>
<dbReference type="PROSITE" id="PS50011">
    <property type="entry name" value="PROTEIN_KINASE_DOM"/>
    <property type="match status" value="1"/>
</dbReference>
<dbReference type="SUPFAM" id="SSF56112">
    <property type="entry name" value="Protein kinase-like (PK-like)"/>
    <property type="match status" value="1"/>
</dbReference>
<dbReference type="SMART" id="SM00028">
    <property type="entry name" value="TPR"/>
    <property type="match status" value="3"/>
</dbReference>
<dbReference type="Proteomes" id="UP000217289">
    <property type="component" value="Chromosome"/>
</dbReference>
<dbReference type="PROSITE" id="PS50005">
    <property type="entry name" value="TPR"/>
    <property type="match status" value="1"/>
</dbReference>
<feature type="region of interest" description="Disordered" evidence="7">
    <location>
        <begin position="288"/>
        <end position="312"/>
    </location>
</feature>
<evidence type="ECO:0000256" key="1">
    <source>
        <dbReference type="ARBA" id="ARBA00022679"/>
    </source>
</evidence>
<dbReference type="GO" id="GO:0004674">
    <property type="term" value="F:protein serine/threonine kinase activity"/>
    <property type="evidence" value="ECO:0007669"/>
    <property type="project" value="TreeGrafter"/>
</dbReference>
<keyword evidence="3 9" id="KW-0418">Kinase</keyword>
<evidence type="ECO:0000313" key="9">
    <source>
        <dbReference type="EMBL" id="ATB31022.1"/>
    </source>
</evidence>
<keyword evidence="4 6" id="KW-0067">ATP-binding</keyword>
<reference evidence="9 10" key="1">
    <citation type="submission" date="2017-06" db="EMBL/GenBank/DDBJ databases">
        <authorList>
            <person name="Kim H.J."/>
            <person name="Triplett B.A."/>
        </authorList>
    </citation>
    <scope>NUCLEOTIDE SEQUENCE [LARGE SCALE GENOMIC DNA]</scope>
    <source>
        <strain evidence="9 10">DSM 14713</strain>
    </source>
</reference>
<keyword evidence="5" id="KW-0802">TPR repeat</keyword>
<dbReference type="PROSITE" id="PS00107">
    <property type="entry name" value="PROTEIN_KINASE_ATP"/>
    <property type="match status" value="1"/>
</dbReference>
<dbReference type="EMBL" id="CP022163">
    <property type="protein sequence ID" value="ATB31022.1"/>
    <property type="molecule type" value="Genomic_DNA"/>
</dbReference>
<dbReference type="AlphaFoldDB" id="A0A250IIM1"/>
<dbReference type="InterPro" id="IPR011009">
    <property type="entry name" value="Kinase-like_dom_sf"/>
</dbReference>
<dbReference type="CDD" id="cd14014">
    <property type="entry name" value="STKc_PknB_like"/>
    <property type="match status" value="1"/>
</dbReference>
<feature type="region of interest" description="Disordered" evidence="7">
    <location>
        <begin position="1"/>
        <end position="57"/>
    </location>
</feature>
<protein>
    <submittedName>
        <fullName evidence="9">Serine/threonine kinase family protein</fullName>
    </submittedName>
</protein>
<dbReference type="KEGG" id="mbd:MEBOL_004484"/>
<dbReference type="GO" id="GO:0005524">
    <property type="term" value="F:ATP binding"/>
    <property type="evidence" value="ECO:0007669"/>
    <property type="project" value="UniProtKB-UniRule"/>
</dbReference>
<dbReference type="RefSeq" id="WP_095979403.1">
    <property type="nucleotide sequence ID" value="NZ_CP022163.1"/>
</dbReference>
<dbReference type="Gene3D" id="3.30.200.20">
    <property type="entry name" value="Phosphorylase Kinase, domain 1"/>
    <property type="match status" value="1"/>
</dbReference>
<dbReference type="Pfam" id="PF13424">
    <property type="entry name" value="TPR_12"/>
    <property type="match status" value="2"/>
</dbReference>
<dbReference type="Pfam" id="PF00069">
    <property type="entry name" value="Pkinase"/>
    <property type="match status" value="1"/>
</dbReference>
<organism evidence="9 10">
    <name type="scientific">Melittangium boletus DSM 14713</name>
    <dbReference type="NCBI Taxonomy" id="1294270"/>
    <lineage>
        <taxon>Bacteria</taxon>
        <taxon>Pseudomonadati</taxon>
        <taxon>Myxococcota</taxon>
        <taxon>Myxococcia</taxon>
        <taxon>Myxococcales</taxon>
        <taxon>Cystobacterineae</taxon>
        <taxon>Archangiaceae</taxon>
        <taxon>Melittangium</taxon>
    </lineage>
</organism>
<dbReference type="PANTHER" id="PTHR43289">
    <property type="entry name" value="MITOGEN-ACTIVATED PROTEIN KINASE KINASE KINASE 20-RELATED"/>
    <property type="match status" value="1"/>
</dbReference>
<accession>A0A250IIM1</accession>
<sequence>MSKSDDRQVGSVEPDEEKTEAAAPPPPRSARSGASSSNTGESAGRNSRRPPPDRQVGRFIPLKVLGQGGMGVVYAAYDPDLDRKVALKLLLVKDEGTDLQAGKARLMREAQAMARVSHPHVIPVFEVGTWGDQVFVAMELVEGGTLREWSQARPRSWREVLEKYLAAGQGLAAAHAAGLVHRDFKPANVLVGHNGRVYVTDFGLARQVAPPEQARLPSEEDTLPPESVGASALAGSLTLSGVVLGTPRYMSPEQFRGDALDARSDQFSFCAALYMGLYGSRPFEPERMSRAARHSSRALSGPPSGGAGSRPLHAQATASIIQEPPRDAKVPAWVRRAVMRGLSLEPSERFDSMEALLTALSQEQRLARRRRWLGAAALGTLALTAAGGAVVWRSRVCAGGERLMSEVWGGSAHDQVRASFLKSGGPLAEQMFQRAAGVLDGYASSWTRQHTEACEATRLRGERSELLWSQQVVCLERRREDMRALVKVLGAADRKGVEKSLDAVYALSSPEDCANLEALAELQPRPADPTRRAQLESLEARLGEVKALLDVSHYPEALAQARQLAPQVEATGYLPLMAEQRFHEGWLQALLGEKQEGARLLEQAVYDATTGRADRLEVSILNKLLYVTGERKHYEDAERWARLGEATVRRLGGDAVLESDLLANRANVALMRGKPELAVPLMEKASSLLEGLPPGHPKRARMTFNHGRALLELGETERAVAILKEALRQTEAAVGPQHLDTARRHQALAMALMDQKHFEEGLTHARASAAGFQSLGEVDPIPLSEALDMEGMCFLGLKRYEEALRVYQEALSLKQRKLAPDDELLQYSHDGVGQALLGLGRTREAVSVLRRALAFTSAPDEVLADTGFALANALWKEGQGREARVEAARAQERFTQAGKSQRAAEVQAWMTALAP</sequence>
<feature type="binding site" evidence="6">
    <location>
        <position position="88"/>
    </location>
    <ligand>
        <name>ATP</name>
        <dbReference type="ChEBI" id="CHEBI:30616"/>
    </ligand>
</feature>
<dbReference type="OrthoDB" id="9801841at2"/>
<dbReference type="Gene3D" id="1.10.510.10">
    <property type="entry name" value="Transferase(Phosphotransferase) domain 1"/>
    <property type="match status" value="1"/>
</dbReference>
<feature type="domain" description="Protein kinase" evidence="8">
    <location>
        <begin position="59"/>
        <end position="373"/>
    </location>
</feature>
<dbReference type="SUPFAM" id="SSF48452">
    <property type="entry name" value="TPR-like"/>
    <property type="match status" value="2"/>
</dbReference>
<dbReference type="InterPro" id="IPR011990">
    <property type="entry name" value="TPR-like_helical_dom_sf"/>
</dbReference>
<evidence type="ECO:0000256" key="7">
    <source>
        <dbReference type="SAM" id="MobiDB-lite"/>
    </source>
</evidence>
<dbReference type="InterPro" id="IPR017441">
    <property type="entry name" value="Protein_kinase_ATP_BS"/>
</dbReference>
<evidence type="ECO:0000259" key="8">
    <source>
        <dbReference type="PROSITE" id="PS50011"/>
    </source>
</evidence>
<dbReference type="InterPro" id="IPR008271">
    <property type="entry name" value="Ser/Thr_kinase_AS"/>
</dbReference>
<dbReference type="Gene3D" id="1.25.40.10">
    <property type="entry name" value="Tetratricopeptide repeat domain"/>
    <property type="match status" value="2"/>
</dbReference>